<proteinExistence type="predicted"/>
<keyword evidence="5" id="KW-1185">Reference proteome</keyword>
<dbReference type="EMBL" id="JACHFH010000035">
    <property type="protein sequence ID" value="MBB5337155.1"/>
    <property type="molecule type" value="Genomic_DNA"/>
</dbReference>
<dbReference type="InterPro" id="IPR025996">
    <property type="entry name" value="MT1864/Rv1816-like_C"/>
</dbReference>
<reference evidence="4 5" key="1">
    <citation type="submission" date="2020-08" db="EMBL/GenBank/DDBJ databases">
        <title>Genomic Encyclopedia of Type Strains, Phase IV (KMG-IV): sequencing the most valuable type-strain genomes for metagenomic binning, comparative biology and taxonomic classification.</title>
        <authorList>
            <person name="Goeker M."/>
        </authorList>
    </citation>
    <scope>NUCLEOTIDE SEQUENCE [LARGE SCALE GENOMIC DNA]</scope>
    <source>
        <strain evidence="4 5">DSM 24661</strain>
    </source>
</reference>
<organism evidence="4 5">
    <name type="scientific">Pectinatus brassicae</name>
    <dbReference type="NCBI Taxonomy" id="862415"/>
    <lineage>
        <taxon>Bacteria</taxon>
        <taxon>Bacillati</taxon>
        <taxon>Bacillota</taxon>
        <taxon>Negativicutes</taxon>
        <taxon>Selenomonadales</taxon>
        <taxon>Selenomonadaceae</taxon>
        <taxon>Pectinatus</taxon>
    </lineage>
</organism>
<evidence type="ECO:0000259" key="3">
    <source>
        <dbReference type="Pfam" id="PF13305"/>
    </source>
</evidence>
<dbReference type="AlphaFoldDB" id="A0A840UXN4"/>
<dbReference type="Proteomes" id="UP000559117">
    <property type="component" value="Unassembled WGS sequence"/>
</dbReference>
<protein>
    <submittedName>
        <fullName evidence="4">AcrR family transcriptional regulator</fullName>
    </submittedName>
</protein>
<feature type="domain" description="HTH-type transcriptional regulator MT1864/Rv1816-like C-terminal" evidence="3">
    <location>
        <begin position="83"/>
        <end position="179"/>
    </location>
</feature>
<dbReference type="SUPFAM" id="SSF46689">
    <property type="entry name" value="Homeodomain-like"/>
    <property type="match status" value="1"/>
</dbReference>
<comment type="caution">
    <text evidence="4">The sequence shown here is derived from an EMBL/GenBank/DDBJ whole genome shotgun (WGS) entry which is preliminary data.</text>
</comment>
<keyword evidence="1" id="KW-0805">Transcription regulation</keyword>
<dbReference type="RefSeq" id="WP_183862738.1">
    <property type="nucleotide sequence ID" value="NZ_JACHFH010000035.1"/>
</dbReference>
<accession>A0A840UXN4</accession>
<evidence type="ECO:0000313" key="4">
    <source>
        <dbReference type="EMBL" id="MBB5337155.1"/>
    </source>
</evidence>
<gene>
    <name evidence="4" type="ORF">HNR32_002312</name>
</gene>
<evidence type="ECO:0000313" key="5">
    <source>
        <dbReference type="Proteomes" id="UP000559117"/>
    </source>
</evidence>
<keyword evidence="2" id="KW-0804">Transcription</keyword>
<dbReference type="Gene3D" id="1.10.357.10">
    <property type="entry name" value="Tetracycline Repressor, domain 2"/>
    <property type="match status" value="1"/>
</dbReference>
<dbReference type="Pfam" id="PF13305">
    <property type="entry name" value="TetR_C_33"/>
    <property type="match status" value="1"/>
</dbReference>
<dbReference type="InterPro" id="IPR036271">
    <property type="entry name" value="Tet_transcr_reg_TetR-rel_C_sf"/>
</dbReference>
<dbReference type="InterPro" id="IPR009057">
    <property type="entry name" value="Homeodomain-like_sf"/>
</dbReference>
<name>A0A840UXN4_9FIRM</name>
<sequence>MRCNLNSDIIVKMAADIADKEGLSNLTLTNIAKSLNIKKQSLYNHIRNIAHLKCLLIIYANMHLREHLAETAIGKSKDIAVIDVANAYRQFAHNFPGQYQAIISLSWEYRDNDEFQQATKSLMDVLFKVLAPYDLHDEALIHAVRGFRSIMHGFVSLESANWFHKPLAKQESYLLLIQTFINGLANAKKSNEGGN</sequence>
<evidence type="ECO:0000256" key="1">
    <source>
        <dbReference type="ARBA" id="ARBA00023015"/>
    </source>
</evidence>
<evidence type="ECO:0000256" key="2">
    <source>
        <dbReference type="ARBA" id="ARBA00023163"/>
    </source>
</evidence>
<dbReference type="SUPFAM" id="SSF48498">
    <property type="entry name" value="Tetracyclin repressor-like, C-terminal domain"/>
    <property type="match status" value="1"/>
</dbReference>
<dbReference type="Gene3D" id="1.10.10.60">
    <property type="entry name" value="Homeodomain-like"/>
    <property type="match status" value="1"/>
</dbReference>